<dbReference type="Gene3D" id="3.30.70.1630">
    <property type="match status" value="1"/>
</dbReference>
<dbReference type="SUPFAM" id="SSF103025">
    <property type="entry name" value="Folate-binding domain"/>
    <property type="match status" value="1"/>
</dbReference>
<dbReference type="Proteomes" id="UP000031670">
    <property type="component" value="Unassembled WGS sequence"/>
</dbReference>
<reference evidence="1 2" key="2">
    <citation type="submission" date="2015-01" db="EMBL/GenBank/DDBJ databases">
        <authorList>
            <consortium name="NBRP consortium"/>
            <person name="Sawabe T."/>
            <person name="Meirelles P."/>
            <person name="Feng G."/>
            <person name="Sayaka M."/>
            <person name="Hattori M."/>
            <person name="Ohkuma M."/>
        </authorList>
    </citation>
    <scope>NUCLEOTIDE SEQUENCE [LARGE SCALE GENOMIC DNA]</scope>
    <source>
        <strain evidence="1 2">JCM19232</strain>
    </source>
</reference>
<protein>
    <submittedName>
        <fullName evidence="1">Folate-dependent protein</fullName>
    </submittedName>
</protein>
<accession>A0A0B8PRG8</accession>
<dbReference type="AlphaFoldDB" id="A0A0B8PRG8"/>
<name>A0A0B8PRG8_9VIBR</name>
<evidence type="ECO:0000313" key="2">
    <source>
        <dbReference type="Proteomes" id="UP000031670"/>
    </source>
</evidence>
<organism evidence="1 2">
    <name type="scientific">Vibrio ishigakensis</name>
    <dbReference type="NCBI Taxonomy" id="1481914"/>
    <lineage>
        <taxon>Bacteria</taxon>
        <taxon>Pseudomonadati</taxon>
        <taxon>Pseudomonadota</taxon>
        <taxon>Gammaproteobacteria</taxon>
        <taxon>Vibrionales</taxon>
        <taxon>Vibrionaceae</taxon>
        <taxon>Vibrio</taxon>
    </lineage>
</organism>
<sequence>MWSIFRLFNHAQGYALWQPASGIDTAFTELKKYSVFSKVEMNISDAVSLGILGESAESFIDTLSDSRDSVRAIDGGSAVKVDDKRWLLLVDAETAEQIKTRLTDAELLDSHIWMVLISKKASLALKPKIKVSTFHRT</sequence>
<evidence type="ECO:0000313" key="1">
    <source>
        <dbReference type="EMBL" id="GAM65738.1"/>
    </source>
</evidence>
<proteinExistence type="predicted"/>
<comment type="caution">
    <text evidence="1">The sequence shown here is derived from an EMBL/GenBank/DDBJ whole genome shotgun (WGS) entry which is preliminary data.</text>
</comment>
<dbReference type="Gene3D" id="3.30.70.1400">
    <property type="entry name" value="Aminomethyltransferase beta-barrel domains"/>
    <property type="match status" value="1"/>
</dbReference>
<gene>
    <name evidence="1" type="ORF">JCM19232_2814</name>
</gene>
<dbReference type="EMBL" id="BBSA01000023">
    <property type="protein sequence ID" value="GAM65738.1"/>
    <property type="molecule type" value="Genomic_DNA"/>
</dbReference>
<reference evidence="1 2" key="1">
    <citation type="submission" date="2015-01" db="EMBL/GenBank/DDBJ databases">
        <title>Vibrio sp. C5 JCM 19232 whole genome shotgun sequence.</title>
        <authorList>
            <person name="Sawabe T."/>
            <person name="Meirelles P."/>
            <person name="Feng G."/>
            <person name="Sayaka M."/>
            <person name="Hattori M."/>
            <person name="Ohkuma M."/>
        </authorList>
    </citation>
    <scope>NUCLEOTIDE SEQUENCE [LARGE SCALE GENOMIC DNA]</scope>
    <source>
        <strain evidence="1 2">JCM19232</strain>
    </source>
</reference>